<comment type="caution">
    <text evidence="2">The sequence shown here is derived from an EMBL/GenBank/DDBJ whole genome shotgun (WGS) entry which is preliminary data.</text>
</comment>
<accession>A0A9Q0MKY5</accession>
<name>A0A9Q0MKY5_9DIPT</name>
<dbReference type="AlphaFoldDB" id="A0A9Q0MKY5"/>
<evidence type="ECO:0000313" key="3">
    <source>
        <dbReference type="Proteomes" id="UP001151699"/>
    </source>
</evidence>
<dbReference type="Proteomes" id="UP001151699">
    <property type="component" value="Unassembled WGS sequence"/>
</dbReference>
<evidence type="ECO:0000256" key="1">
    <source>
        <dbReference type="SAM" id="MobiDB-lite"/>
    </source>
</evidence>
<gene>
    <name evidence="2" type="ORF">Bhyg_15505</name>
</gene>
<evidence type="ECO:0000313" key="2">
    <source>
        <dbReference type="EMBL" id="KAJ6633272.1"/>
    </source>
</evidence>
<sequence length="70" mass="8409">MYIYGVRSSYGRPKSEQPKFGRPNPEVQNTDEQKSLLPNTRLRRSNELFYERTAYSLYEMLNRILDMEMV</sequence>
<proteinExistence type="predicted"/>
<protein>
    <submittedName>
        <fullName evidence="2">Uncharacterized protein</fullName>
    </submittedName>
</protein>
<feature type="region of interest" description="Disordered" evidence="1">
    <location>
        <begin position="1"/>
        <end position="38"/>
    </location>
</feature>
<keyword evidence="3" id="KW-1185">Reference proteome</keyword>
<reference evidence="2" key="1">
    <citation type="submission" date="2022-07" db="EMBL/GenBank/DDBJ databases">
        <authorList>
            <person name="Trinca V."/>
            <person name="Uliana J.V.C."/>
            <person name="Torres T.T."/>
            <person name="Ward R.J."/>
            <person name="Monesi N."/>
        </authorList>
    </citation>
    <scope>NUCLEOTIDE SEQUENCE</scope>
    <source>
        <strain evidence="2">HSMRA1968</strain>
        <tissue evidence="2">Whole embryos</tissue>
    </source>
</reference>
<dbReference type="EMBL" id="WJQU01002123">
    <property type="protein sequence ID" value="KAJ6633272.1"/>
    <property type="molecule type" value="Genomic_DNA"/>
</dbReference>
<organism evidence="2 3">
    <name type="scientific">Pseudolycoriella hygida</name>
    <dbReference type="NCBI Taxonomy" id="35572"/>
    <lineage>
        <taxon>Eukaryota</taxon>
        <taxon>Metazoa</taxon>
        <taxon>Ecdysozoa</taxon>
        <taxon>Arthropoda</taxon>
        <taxon>Hexapoda</taxon>
        <taxon>Insecta</taxon>
        <taxon>Pterygota</taxon>
        <taxon>Neoptera</taxon>
        <taxon>Endopterygota</taxon>
        <taxon>Diptera</taxon>
        <taxon>Nematocera</taxon>
        <taxon>Sciaroidea</taxon>
        <taxon>Sciaridae</taxon>
        <taxon>Pseudolycoriella</taxon>
    </lineage>
</organism>